<dbReference type="Proteomes" id="UP000029452">
    <property type="component" value="Unassembled WGS sequence"/>
</dbReference>
<name>A0A094YJP4_9BACT</name>
<protein>
    <recommendedName>
        <fullName evidence="3">Nucleotidyl transferase AbiEii toxin, Type IV TA system</fullName>
    </recommendedName>
</protein>
<accession>A0A094YJP4</accession>
<dbReference type="AlphaFoldDB" id="A0A094YJP4"/>
<organism evidence="1 2">
    <name type="scientific">Leptospirillum ferriphilum</name>
    <dbReference type="NCBI Taxonomy" id="178606"/>
    <lineage>
        <taxon>Bacteria</taxon>
        <taxon>Pseudomonadati</taxon>
        <taxon>Nitrospirota</taxon>
        <taxon>Nitrospiria</taxon>
        <taxon>Nitrospirales</taxon>
        <taxon>Nitrospiraceae</taxon>
        <taxon>Leptospirillum</taxon>
    </lineage>
</organism>
<reference evidence="1 2" key="1">
    <citation type="submission" date="2014-06" db="EMBL/GenBank/DDBJ databases">
        <title>Draft genome sequence of iron oxidizing acidophile Leptospirillum ferriphilum DSM14647.</title>
        <authorList>
            <person name="Cardenas J.P."/>
            <person name="Lazcano M."/>
            <person name="Ossandon F.J."/>
            <person name="Corbett M."/>
            <person name="Holmes D.S."/>
            <person name="Watkin E."/>
        </authorList>
    </citation>
    <scope>NUCLEOTIDE SEQUENCE [LARGE SCALE GENOMIC DNA]</scope>
    <source>
        <strain evidence="1 2">DSM 14647</strain>
    </source>
</reference>
<comment type="caution">
    <text evidence="1">The sequence shown here is derived from an EMBL/GenBank/DDBJ whole genome shotgun (WGS) entry which is preliminary data.</text>
</comment>
<gene>
    <name evidence="1" type="ORF">LptCag_0044</name>
</gene>
<sequence length="123" mass="14122">MFIRDPQWIGVLSPRLNNKVGDLVHGYEEDATFLKLKFPEGEIDFIVRMSLMGLPSESSEKSRFLLEPVEEVLAKKLFYRGASLTPRDLFDWACVESMHPEALDVQRVARVIHTRLEGIHTIP</sequence>
<dbReference type="PATRIC" id="fig|178606.4.peg.1642"/>
<evidence type="ECO:0000313" key="1">
    <source>
        <dbReference type="EMBL" id="KGA93431.1"/>
    </source>
</evidence>
<dbReference type="EMBL" id="JPGK01000006">
    <property type="protein sequence ID" value="KGA93431.1"/>
    <property type="molecule type" value="Genomic_DNA"/>
</dbReference>
<evidence type="ECO:0000313" key="2">
    <source>
        <dbReference type="Proteomes" id="UP000029452"/>
    </source>
</evidence>
<evidence type="ECO:0008006" key="3">
    <source>
        <dbReference type="Google" id="ProtNLM"/>
    </source>
</evidence>
<proteinExistence type="predicted"/>